<dbReference type="Proteomes" id="UP000050525">
    <property type="component" value="Unassembled WGS sequence"/>
</dbReference>
<evidence type="ECO:0000313" key="2">
    <source>
        <dbReference type="Proteomes" id="UP000050525"/>
    </source>
</evidence>
<dbReference type="EMBL" id="AKHW03003018">
    <property type="protein sequence ID" value="KYO36069.1"/>
    <property type="molecule type" value="Genomic_DNA"/>
</dbReference>
<reference evidence="1 2" key="1">
    <citation type="journal article" date="2012" name="Genome Biol.">
        <title>Sequencing three crocodilian genomes to illuminate the evolution of archosaurs and amniotes.</title>
        <authorList>
            <person name="St John J.A."/>
            <person name="Braun E.L."/>
            <person name="Isberg S.R."/>
            <person name="Miles L.G."/>
            <person name="Chong A.Y."/>
            <person name="Gongora J."/>
            <person name="Dalzell P."/>
            <person name="Moran C."/>
            <person name="Bed'hom B."/>
            <person name="Abzhanov A."/>
            <person name="Burgess S.C."/>
            <person name="Cooksey A.M."/>
            <person name="Castoe T.A."/>
            <person name="Crawford N.G."/>
            <person name="Densmore L.D."/>
            <person name="Drew J.C."/>
            <person name="Edwards S.V."/>
            <person name="Faircloth B.C."/>
            <person name="Fujita M.K."/>
            <person name="Greenwold M.J."/>
            <person name="Hoffmann F.G."/>
            <person name="Howard J.M."/>
            <person name="Iguchi T."/>
            <person name="Janes D.E."/>
            <person name="Khan S.Y."/>
            <person name="Kohno S."/>
            <person name="de Koning A.J."/>
            <person name="Lance S.L."/>
            <person name="McCarthy F.M."/>
            <person name="McCormack J.E."/>
            <person name="Merchant M.E."/>
            <person name="Peterson D.G."/>
            <person name="Pollock D.D."/>
            <person name="Pourmand N."/>
            <person name="Raney B.J."/>
            <person name="Roessler K.A."/>
            <person name="Sanford J.R."/>
            <person name="Sawyer R.H."/>
            <person name="Schmidt C.J."/>
            <person name="Triplett E.W."/>
            <person name="Tuberville T.D."/>
            <person name="Venegas-Anaya M."/>
            <person name="Howard J.T."/>
            <person name="Jarvis E.D."/>
            <person name="Guillette L.J.Jr."/>
            <person name="Glenn T.C."/>
            <person name="Green R.E."/>
            <person name="Ray D.A."/>
        </authorList>
    </citation>
    <scope>NUCLEOTIDE SEQUENCE [LARGE SCALE GENOMIC DNA]</scope>
    <source>
        <strain evidence="1">KSC_2009_1</strain>
    </source>
</reference>
<name>A0A151NHE9_ALLMI</name>
<gene>
    <name evidence="1" type="ORF">Y1Q_0013114</name>
</gene>
<dbReference type="AlphaFoldDB" id="A0A151NHE9"/>
<keyword evidence="2" id="KW-1185">Reference proteome</keyword>
<evidence type="ECO:0000313" key="1">
    <source>
        <dbReference type="EMBL" id="KYO36069.1"/>
    </source>
</evidence>
<organism evidence="1 2">
    <name type="scientific">Alligator mississippiensis</name>
    <name type="common">American alligator</name>
    <dbReference type="NCBI Taxonomy" id="8496"/>
    <lineage>
        <taxon>Eukaryota</taxon>
        <taxon>Metazoa</taxon>
        <taxon>Chordata</taxon>
        <taxon>Craniata</taxon>
        <taxon>Vertebrata</taxon>
        <taxon>Euteleostomi</taxon>
        <taxon>Archelosauria</taxon>
        <taxon>Archosauria</taxon>
        <taxon>Crocodylia</taxon>
        <taxon>Alligatoridae</taxon>
        <taxon>Alligatorinae</taxon>
        <taxon>Alligator</taxon>
    </lineage>
</organism>
<accession>A0A151NHE9</accession>
<comment type="caution">
    <text evidence="1">The sequence shown here is derived from an EMBL/GenBank/DDBJ whole genome shotgun (WGS) entry which is preliminary data.</text>
</comment>
<sequence>MWHVIGMTCHGIQGSVAPVDMAFDSGRRVSSSRLIYSLEPNYHHHPMQIHFVEEGKVKLFNNSIMFVPGPS</sequence>
<protein>
    <submittedName>
        <fullName evidence="1">Uncharacterized protein</fullName>
    </submittedName>
</protein>
<proteinExistence type="predicted"/>